<evidence type="ECO:0000256" key="3">
    <source>
        <dbReference type="ARBA" id="ARBA00022741"/>
    </source>
</evidence>
<evidence type="ECO:0000313" key="10">
    <source>
        <dbReference type="EMBL" id="RZF20396.1"/>
    </source>
</evidence>
<evidence type="ECO:0000256" key="5">
    <source>
        <dbReference type="ARBA" id="ARBA00022989"/>
    </source>
</evidence>
<dbReference type="Gene3D" id="1.20.1560.10">
    <property type="entry name" value="ABC transporter type 1, transmembrane domain"/>
    <property type="match status" value="1"/>
</dbReference>
<keyword evidence="3" id="KW-0547">Nucleotide-binding</keyword>
<evidence type="ECO:0000259" key="8">
    <source>
        <dbReference type="PROSITE" id="PS50893"/>
    </source>
</evidence>
<feature type="transmembrane region" description="Helical" evidence="7">
    <location>
        <begin position="18"/>
        <end position="36"/>
    </location>
</feature>
<dbReference type="Proteomes" id="UP000443582">
    <property type="component" value="Unassembled WGS sequence"/>
</dbReference>
<feature type="transmembrane region" description="Helical" evidence="7">
    <location>
        <begin position="255"/>
        <end position="278"/>
    </location>
</feature>
<reference evidence="11" key="1">
    <citation type="journal article" date="2019" name="Int. J. Syst. Evol. Microbiol.">
        <title>Halobacteriovorax valvorus sp. nov., a novel prokaryotic predator isolated from coastal seawater of China.</title>
        <authorList>
            <person name="Chen M.-X."/>
        </authorList>
    </citation>
    <scope>NUCLEOTIDE SEQUENCE [LARGE SCALE GENOMIC DNA]</scope>
    <source>
        <strain evidence="11">BL9</strain>
    </source>
</reference>
<dbReference type="PANTHER" id="PTHR43394">
    <property type="entry name" value="ATP-DEPENDENT PERMEASE MDL1, MITOCHONDRIAL"/>
    <property type="match status" value="1"/>
</dbReference>
<organism evidence="10 11">
    <name type="scientific">Halobacteriovorax vibrionivorans</name>
    <dbReference type="NCBI Taxonomy" id="2152716"/>
    <lineage>
        <taxon>Bacteria</taxon>
        <taxon>Pseudomonadati</taxon>
        <taxon>Bdellovibrionota</taxon>
        <taxon>Bacteriovoracia</taxon>
        <taxon>Bacteriovoracales</taxon>
        <taxon>Halobacteriovoraceae</taxon>
        <taxon>Halobacteriovorax</taxon>
    </lineage>
</organism>
<proteinExistence type="predicted"/>
<evidence type="ECO:0000256" key="4">
    <source>
        <dbReference type="ARBA" id="ARBA00022840"/>
    </source>
</evidence>
<keyword evidence="4 10" id="KW-0067">ATP-binding</keyword>
<gene>
    <name evidence="10" type="ORF">DAY19_14635</name>
</gene>
<dbReference type="PROSITE" id="PS00211">
    <property type="entry name" value="ABC_TRANSPORTER_1"/>
    <property type="match status" value="1"/>
</dbReference>
<dbReference type="InterPro" id="IPR011527">
    <property type="entry name" value="ABC1_TM_dom"/>
</dbReference>
<evidence type="ECO:0000259" key="9">
    <source>
        <dbReference type="PROSITE" id="PS50929"/>
    </source>
</evidence>
<keyword evidence="6 7" id="KW-0472">Membrane</keyword>
<dbReference type="PROSITE" id="PS50893">
    <property type="entry name" value="ABC_TRANSPORTER_2"/>
    <property type="match status" value="1"/>
</dbReference>
<dbReference type="InterPro" id="IPR003439">
    <property type="entry name" value="ABC_transporter-like_ATP-bd"/>
</dbReference>
<sequence>MSTHYKIWLNYLNRKKSIYLLGVISIIVCNICQVFYSRAMGDVVDFLTHKTMPAWTIDSFIYGNDLKHKFFFIFSAVALSRIMLYFGRVGWRIFLGRQTHHAGGFLKDDIWQNAQYFSMDTLVNKYPKGILMSAANSDVGQARFVFGFTIVGIADVLFLGLFTIISLFLINVKITIISFLALLIVPIFVRYISSMEMKRYDVAQDYLSYFNDETSKAISTVRLQKLGNTASFWFKRLYAGAQKYRKMRLLANHTSMLYIPSSGSASMATYIILFTYGITLLMDGTITVGEFVAIQGLVYLLQDPLAELGYIISDWRKSFTSLKRLAEIYTHLKEDYLLAEKEGEEISGEEVFSIKNLNFSYEKSTPILTDINLEVKKGMRIGIIGQIGTGKTTLLNILSGLERDFSGQVYFFGKPFKEYSHKFLRSHITMVHQKSFLFADSIRNNILMDQDLSDEILWEVLEVAGLKNDVENFDDGLDTQLGEWGVNLSGGQKQRLTLARGLVRKPEILLLDDCLSAVDTVTEEKILSNIDKFLPNSTLVWVAHRESTLKYCEKVINLDREVSDE</sequence>
<feature type="transmembrane region" description="Helical" evidence="7">
    <location>
        <begin position="174"/>
        <end position="192"/>
    </location>
</feature>
<dbReference type="Pfam" id="PF00005">
    <property type="entry name" value="ABC_tran"/>
    <property type="match status" value="1"/>
</dbReference>
<dbReference type="Pfam" id="PF00664">
    <property type="entry name" value="ABC_membrane"/>
    <property type="match status" value="1"/>
</dbReference>
<dbReference type="InterPro" id="IPR036640">
    <property type="entry name" value="ABC1_TM_sf"/>
</dbReference>
<dbReference type="GO" id="GO:0005524">
    <property type="term" value="F:ATP binding"/>
    <property type="evidence" value="ECO:0007669"/>
    <property type="project" value="UniProtKB-KW"/>
</dbReference>
<dbReference type="InterPro" id="IPR039421">
    <property type="entry name" value="Type_1_exporter"/>
</dbReference>
<evidence type="ECO:0000256" key="7">
    <source>
        <dbReference type="SAM" id="Phobius"/>
    </source>
</evidence>
<accession>A0ABY0IBQ1</accession>
<evidence type="ECO:0000256" key="6">
    <source>
        <dbReference type="ARBA" id="ARBA00023136"/>
    </source>
</evidence>
<dbReference type="InterPro" id="IPR027417">
    <property type="entry name" value="P-loop_NTPase"/>
</dbReference>
<feature type="domain" description="ABC transporter" evidence="8">
    <location>
        <begin position="352"/>
        <end position="565"/>
    </location>
</feature>
<feature type="transmembrane region" description="Helical" evidence="7">
    <location>
        <begin position="70"/>
        <end position="87"/>
    </location>
</feature>
<comment type="caution">
    <text evidence="10">The sequence shown here is derived from an EMBL/GenBank/DDBJ whole genome shotgun (WGS) entry which is preliminary data.</text>
</comment>
<dbReference type="SUPFAM" id="SSF52540">
    <property type="entry name" value="P-loop containing nucleoside triphosphate hydrolases"/>
    <property type="match status" value="1"/>
</dbReference>
<evidence type="ECO:0000256" key="2">
    <source>
        <dbReference type="ARBA" id="ARBA00022692"/>
    </source>
</evidence>
<dbReference type="EMBL" id="QDKL01000004">
    <property type="protein sequence ID" value="RZF20396.1"/>
    <property type="molecule type" value="Genomic_DNA"/>
</dbReference>
<dbReference type="SMART" id="SM00382">
    <property type="entry name" value="AAA"/>
    <property type="match status" value="1"/>
</dbReference>
<dbReference type="PANTHER" id="PTHR43394:SF1">
    <property type="entry name" value="ATP-BINDING CASSETTE SUB-FAMILY B MEMBER 10, MITOCHONDRIAL"/>
    <property type="match status" value="1"/>
</dbReference>
<comment type="subcellular location">
    <subcellularLocation>
        <location evidence="1">Cell membrane</location>
        <topology evidence="1">Multi-pass membrane protein</topology>
    </subcellularLocation>
</comment>
<dbReference type="SUPFAM" id="SSF90123">
    <property type="entry name" value="ABC transporter transmembrane region"/>
    <property type="match status" value="1"/>
</dbReference>
<feature type="transmembrane region" description="Helical" evidence="7">
    <location>
        <begin position="144"/>
        <end position="168"/>
    </location>
</feature>
<dbReference type="RefSeq" id="WP_115363828.1">
    <property type="nucleotide sequence ID" value="NZ_QDKL01000004.1"/>
</dbReference>
<dbReference type="Gene3D" id="3.40.50.300">
    <property type="entry name" value="P-loop containing nucleotide triphosphate hydrolases"/>
    <property type="match status" value="1"/>
</dbReference>
<dbReference type="InterPro" id="IPR017871">
    <property type="entry name" value="ABC_transporter-like_CS"/>
</dbReference>
<name>A0ABY0IBQ1_9BACT</name>
<keyword evidence="5 7" id="KW-1133">Transmembrane helix</keyword>
<dbReference type="InterPro" id="IPR003593">
    <property type="entry name" value="AAA+_ATPase"/>
</dbReference>
<dbReference type="PROSITE" id="PS50929">
    <property type="entry name" value="ABC_TM1F"/>
    <property type="match status" value="1"/>
</dbReference>
<protein>
    <submittedName>
        <fullName evidence="10">ABC transporter ATP-binding protein</fullName>
    </submittedName>
</protein>
<evidence type="ECO:0000313" key="11">
    <source>
        <dbReference type="Proteomes" id="UP000443582"/>
    </source>
</evidence>
<keyword evidence="2 7" id="KW-0812">Transmembrane</keyword>
<feature type="domain" description="ABC transmembrane type-1" evidence="9">
    <location>
        <begin position="20"/>
        <end position="317"/>
    </location>
</feature>
<keyword evidence="11" id="KW-1185">Reference proteome</keyword>
<evidence type="ECO:0000256" key="1">
    <source>
        <dbReference type="ARBA" id="ARBA00004651"/>
    </source>
</evidence>